<dbReference type="Pfam" id="PF07478">
    <property type="entry name" value="Dala_Dala_lig_C"/>
    <property type="match status" value="1"/>
</dbReference>
<dbReference type="InterPro" id="IPR011761">
    <property type="entry name" value="ATP-grasp"/>
</dbReference>
<comment type="caution">
    <text evidence="4">The sequence shown here is derived from an EMBL/GenBank/DDBJ whole genome shotgun (WGS) entry which is preliminary data.</text>
</comment>
<dbReference type="SUPFAM" id="SSF56059">
    <property type="entry name" value="Glutathione synthetase ATP-binding domain-like"/>
    <property type="match status" value="1"/>
</dbReference>
<evidence type="ECO:0000256" key="1">
    <source>
        <dbReference type="ARBA" id="ARBA00010871"/>
    </source>
</evidence>
<evidence type="ECO:0000256" key="2">
    <source>
        <dbReference type="ARBA" id="ARBA00022598"/>
    </source>
</evidence>
<protein>
    <recommendedName>
        <fullName evidence="3">ATP-grasp domain-containing protein</fullName>
    </recommendedName>
</protein>
<dbReference type="InterPro" id="IPR013815">
    <property type="entry name" value="ATP_grasp_subdomain_1"/>
</dbReference>
<proteinExistence type="inferred from homology"/>
<accession>X0SKJ0</accession>
<name>X0SKJ0_9ZZZZ</name>
<feature type="domain" description="ATP-grasp" evidence="3">
    <location>
        <begin position="121"/>
        <end position="337"/>
    </location>
</feature>
<dbReference type="Gene3D" id="3.30.470.20">
    <property type="entry name" value="ATP-grasp fold, B domain"/>
    <property type="match status" value="1"/>
</dbReference>
<dbReference type="GO" id="GO:0046872">
    <property type="term" value="F:metal ion binding"/>
    <property type="evidence" value="ECO:0007669"/>
    <property type="project" value="InterPro"/>
</dbReference>
<dbReference type="PANTHER" id="PTHR23132">
    <property type="entry name" value="D-ALANINE--D-ALANINE LIGASE"/>
    <property type="match status" value="1"/>
</dbReference>
<reference evidence="4" key="1">
    <citation type="journal article" date="2014" name="Front. Microbiol.">
        <title>High frequency of phylogenetically diverse reductive dehalogenase-homologous genes in deep subseafloor sedimentary metagenomes.</title>
        <authorList>
            <person name="Kawai M."/>
            <person name="Futagami T."/>
            <person name="Toyoda A."/>
            <person name="Takaki Y."/>
            <person name="Nishi S."/>
            <person name="Hori S."/>
            <person name="Arai W."/>
            <person name="Tsubouchi T."/>
            <person name="Morono Y."/>
            <person name="Uchiyama I."/>
            <person name="Ito T."/>
            <person name="Fujiyama A."/>
            <person name="Inagaki F."/>
            <person name="Takami H."/>
        </authorList>
    </citation>
    <scope>NUCLEOTIDE SEQUENCE</scope>
    <source>
        <strain evidence="4">Expedition CK06-06</strain>
    </source>
</reference>
<dbReference type="EMBL" id="BARS01000713">
    <property type="protein sequence ID" value="GAF81519.1"/>
    <property type="molecule type" value="Genomic_DNA"/>
</dbReference>
<evidence type="ECO:0000313" key="4">
    <source>
        <dbReference type="EMBL" id="GAF81519.1"/>
    </source>
</evidence>
<dbReference type="PANTHER" id="PTHR23132:SF23">
    <property type="entry name" value="D-ALANINE--D-ALANINE LIGASE B"/>
    <property type="match status" value="1"/>
</dbReference>
<evidence type="ECO:0000259" key="3">
    <source>
        <dbReference type="PROSITE" id="PS50975"/>
    </source>
</evidence>
<dbReference type="GO" id="GO:0008716">
    <property type="term" value="F:D-alanine-D-alanine ligase activity"/>
    <property type="evidence" value="ECO:0007669"/>
    <property type="project" value="InterPro"/>
</dbReference>
<keyword evidence="2" id="KW-0436">Ligase</keyword>
<dbReference type="AlphaFoldDB" id="X0SKJ0"/>
<sequence length="339" mass="38801">MNKKILFLGRESVLWLGLDEKQKEIESKQSYSEEMSYVIDVMKKNSIDFKTHFFERGSDFSELLNIFKKSGADIVFSDFYSNLANGDKEKWIFDELEKLGIPHYLSSGDTMKLMYNKILCQKKLKSSGIEVLPFMSVDVNNFDSLDKFLKKHKKVILKPAQGYSSMGIAVFDDIDMAINHSRILKKDGIIIQINGKIYKIKVNDIIAEKFIEGKKEYQILIIGKKPEIYPVEVGIPLGKVYDEGMKEEHFSRDPVKSLDIYNNLIKLGKIILDTIGIRYLARIDVISDSDNNLYPIDVNGIPYLARINPNSGENASLTQIGKIYNRSYESLIMEILGLH</sequence>
<dbReference type="Gene3D" id="3.30.1490.20">
    <property type="entry name" value="ATP-grasp fold, A domain"/>
    <property type="match status" value="1"/>
</dbReference>
<organism evidence="4">
    <name type="scientific">marine sediment metagenome</name>
    <dbReference type="NCBI Taxonomy" id="412755"/>
    <lineage>
        <taxon>unclassified sequences</taxon>
        <taxon>metagenomes</taxon>
        <taxon>ecological metagenomes</taxon>
    </lineage>
</organism>
<comment type="similarity">
    <text evidence="1">Belongs to the D-alanine--D-alanine ligase family.</text>
</comment>
<gene>
    <name evidence="4" type="ORF">S01H1_01612</name>
</gene>
<dbReference type="GO" id="GO:0005524">
    <property type="term" value="F:ATP binding"/>
    <property type="evidence" value="ECO:0007669"/>
    <property type="project" value="InterPro"/>
</dbReference>
<dbReference type="InterPro" id="IPR011095">
    <property type="entry name" value="Dala_Dala_lig_C"/>
</dbReference>
<dbReference type="PROSITE" id="PS50975">
    <property type="entry name" value="ATP_GRASP"/>
    <property type="match status" value="1"/>
</dbReference>